<organism evidence="11 12">
    <name type="scientific">Candidatus Limisoma faecipullorum</name>
    <dbReference type="NCBI Taxonomy" id="2840854"/>
    <lineage>
        <taxon>Bacteria</taxon>
        <taxon>Pseudomonadati</taxon>
        <taxon>Bacteroidota</taxon>
        <taxon>Bacteroidia</taxon>
        <taxon>Bacteroidales</taxon>
        <taxon>Candidatus Limisoma</taxon>
    </lineage>
</organism>
<evidence type="ECO:0000256" key="2">
    <source>
        <dbReference type="ARBA" id="ARBA00012687"/>
    </source>
</evidence>
<sequence length="385" mass="43540">MKYFLIAGEASGDLHGGRLIKALREADKDSGFCYLGGDFMEKASGAKPIVHYKKMAYMAFSEVLRHLPEIFGNMRSAKNALDSFHPDAVILIDYPSFNLKIAKYAYKKGIPVYYYISPKVWAWKEWRVKEIKKYVRKVLSILPFETEFYARHNVESDYVGNPTYNEIYEFRQNAPEFLEFVEKHGIRDRRPIIALLPGSRAGEIRNNLPPMYKAASRFSNFQPIVAAAPNIEKDFYACVLNRNRIKASPLLVEADTFSLVANSAAALVTSGTATLETAVIGTPQVVCYRANGSKLAYKLFEHILKVPFVSLPNLIANKNVVKELLLHECTPDNIAKELEPLLYDSPQWRAMCDGYNTVCEKLGKKDSAKEAARIILHDLTPTKVR</sequence>
<name>A0A9D9IQ33_9BACT</name>
<dbReference type="InterPro" id="IPR003835">
    <property type="entry name" value="Glyco_trans_19"/>
</dbReference>
<evidence type="ECO:0000256" key="9">
    <source>
        <dbReference type="ARBA" id="ARBA00048975"/>
    </source>
</evidence>
<keyword evidence="8" id="KW-0443">Lipid metabolism</keyword>
<dbReference type="GO" id="GO:0009245">
    <property type="term" value="P:lipid A biosynthetic process"/>
    <property type="evidence" value="ECO:0007669"/>
    <property type="project" value="UniProtKB-UniRule"/>
</dbReference>
<evidence type="ECO:0000256" key="7">
    <source>
        <dbReference type="ARBA" id="ARBA00022679"/>
    </source>
</evidence>
<dbReference type="SUPFAM" id="SSF53756">
    <property type="entry name" value="UDP-Glycosyltransferase/glycogen phosphorylase"/>
    <property type="match status" value="1"/>
</dbReference>
<dbReference type="GO" id="GO:0008915">
    <property type="term" value="F:lipid-A-disaccharide synthase activity"/>
    <property type="evidence" value="ECO:0007669"/>
    <property type="project" value="UniProtKB-UniRule"/>
</dbReference>
<evidence type="ECO:0000256" key="3">
    <source>
        <dbReference type="ARBA" id="ARBA00020902"/>
    </source>
</evidence>
<dbReference type="EC" id="2.4.1.182" evidence="2 10"/>
<gene>
    <name evidence="11" type="primary">lpxB</name>
    <name evidence="11" type="ORF">IAB88_08560</name>
</gene>
<evidence type="ECO:0000313" key="12">
    <source>
        <dbReference type="Proteomes" id="UP000823598"/>
    </source>
</evidence>
<evidence type="ECO:0000256" key="1">
    <source>
        <dbReference type="ARBA" id="ARBA00002056"/>
    </source>
</evidence>
<evidence type="ECO:0000256" key="6">
    <source>
        <dbReference type="ARBA" id="ARBA00022676"/>
    </source>
</evidence>
<dbReference type="PANTHER" id="PTHR30372:SF4">
    <property type="entry name" value="LIPID-A-DISACCHARIDE SYNTHASE, MITOCHONDRIAL-RELATED"/>
    <property type="match status" value="1"/>
</dbReference>
<comment type="caution">
    <text evidence="11">The sequence shown here is derived from an EMBL/GenBank/DDBJ whole genome shotgun (WGS) entry which is preliminary data.</text>
</comment>
<reference evidence="11" key="1">
    <citation type="submission" date="2020-10" db="EMBL/GenBank/DDBJ databases">
        <authorList>
            <person name="Gilroy R."/>
        </authorList>
    </citation>
    <scope>NUCLEOTIDE SEQUENCE</scope>
    <source>
        <strain evidence="11">6919</strain>
    </source>
</reference>
<reference evidence="11" key="2">
    <citation type="journal article" date="2021" name="PeerJ">
        <title>Extensive microbial diversity within the chicken gut microbiome revealed by metagenomics and culture.</title>
        <authorList>
            <person name="Gilroy R."/>
            <person name="Ravi A."/>
            <person name="Getino M."/>
            <person name="Pursley I."/>
            <person name="Horton D.L."/>
            <person name="Alikhan N.F."/>
            <person name="Baker D."/>
            <person name="Gharbi K."/>
            <person name="Hall N."/>
            <person name="Watson M."/>
            <person name="Adriaenssens E.M."/>
            <person name="Foster-Nyarko E."/>
            <person name="Jarju S."/>
            <person name="Secka A."/>
            <person name="Antonio M."/>
            <person name="Oren A."/>
            <person name="Chaudhuri R.R."/>
            <person name="La Ragione R."/>
            <person name="Hildebrand F."/>
            <person name="Pallen M.J."/>
        </authorList>
    </citation>
    <scope>NUCLEOTIDE SEQUENCE</scope>
    <source>
        <strain evidence="11">6919</strain>
    </source>
</reference>
<dbReference type="AlphaFoldDB" id="A0A9D9IQ33"/>
<dbReference type="GO" id="GO:0005543">
    <property type="term" value="F:phospholipid binding"/>
    <property type="evidence" value="ECO:0007669"/>
    <property type="project" value="TreeGrafter"/>
</dbReference>
<dbReference type="Pfam" id="PF02684">
    <property type="entry name" value="LpxB"/>
    <property type="match status" value="1"/>
</dbReference>
<comment type="function">
    <text evidence="1">Condensation of UDP-2,3-diacylglucosamine and 2,3-diacylglucosamine-1-phosphate to form lipid A disaccharide, a precursor of lipid A, a phosphorylated glycolipid that anchors the lipopolysaccharide to the outer membrane of the cell.</text>
</comment>
<dbReference type="PANTHER" id="PTHR30372">
    <property type="entry name" value="LIPID-A-DISACCHARIDE SYNTHASE"/>
    <property type="match status" value="1"/>
</dbReference>
<protein>
    <recommendedName>
        <fullName evidence="3 10">Lipid-A-disaccharide synthase</fullName>
        <ecNumber evidence="2 10">2.4.1.182</ecNumber>
    </recommendedName>
</protein>
<dbReference type="GO" id="GO:0016020">
    <property type="term" value="C:membrane"/>
    <property type="evidence" value="ECO:0007669"/>
    <property type="project" value="GOC"/>
</dbReference>
<evidence type="ECO:0000256" key="5">
    <source>
        <dbReference type="ARBA" id="ARBA00022556"/>
    </source>
</evidence>
<evidence type="ECO:0000256" key="4">
    <source>
        <dbReference type="ARBA" id="ARBA00022516"/>
    </source>
</evidence>
<keyword evidence="6 11" id="KW-0328">Glycosyltransferase</keyword>
<keyword evidence="4" id="KW-0444">Lipid biosynthesis</keyword>
<keyword evidence="5" id="KW-0441">Lipid A biosynthesis</keyword>
<comment type="catalytic activity">
    <reaction evidence="9">
        <text>a lipid X + a UDP-2-N,3-O-bis[(3R)-3-hydroxyacyl]-alpha-D-glucosamine = a lipid A disaccharide + UDP + H(+)</text>
        <dbReference type="Rhea" id="RHEA:67828"/>
        <dbReference type="ChEBI" id="CHEBI:15378"/>
        <dbReference type="ChEBI" id="CHEBI:58223"/>
        <dbReference type="ChEBI" id="CHEBI:137748"/>
        <dbReference type="ChEBI" id="CHEBI:176338"/>
        <dbReference type="ChEBI" id="CHEBI:176343"/>
        <dbReference type="EC" id="2.4.1.182"/>
    </reaction>
</comment>
<accession>A0A9D9IQ33</accession>
<evidence type="ECO:0000313" key="11">
    <source>
        <dbReference type="EMBL" id="MBO8477029.1"/>
    </source>
</evidence>
<dbReference type="EMBL" id="JADIMC010000098">
    <property type="protein sequence ID" value="MBO8477029.1"/>
    <property type="molecule type" value="Genomic_DNA"/>
</dbReference>
<evidence type="ECO:0000256" key="8">
    <source>
        <dbReference type="ARBA" id="ARBA00023098"/>
    </source>
</evidence>
<dbReference type="Proteomes" id="UP000823598">
    <property type="component" value="Unassembled WGS sequence"/>
</dbReference>
<evidence type="ECO:0000256" key="10">
    <source>
        <dbReference type="NCBIfam" id="TIGR00215"/>
    </source>
</evidence>
<dbReference type="NCBIfam" id="TIGR00215">
    <property type="entry name" value="lpxB"/>
    <property type="match status" value="1"/>
</dbReference>
<proteinExistence type="predicted"/>
<keyword evidence="7 11" id="KW-0808">Transferase</keyword>